<accession>A0A3R8LD72</accession>
<dbReference type="Proteomes" id="UP000276010">
    <property type="component" value="Unassembled WGS sequence"/>
</dbReference>
<evidence type="ECO:0000313" key="9">
    <source>
        <dbReference type="Proteomes" id="UP000276010"/>
    </source>
</evidence>
<dbReference type="GO" id="GO:0016757">
    <property type="term" value="F:glycosyltransferase activity"/>
    <property type="evidence" value="ECO:0007669"/>
    <property type="project" value="UniProtKB-UniRule"/>
</dbReference>
<comment type="caution">
    <text evidence="6">Lacks conserved residue(s) required for the propagation of feature annotation.</text>
</comment>
<dbReference type="Pfam" id="PF14487">
    <property type="entry name" value="DarT"/>
    <property type="match status" value="1"/>
</dbReference>
<evidence type="ECO:0000313" key="8">
    <source>
        <dbReference type="EMBL" id="RRN05528.1"/>
    </source>
</evidence>
<evidence type="ECO:0000256" key="1">
    <source>
        <dbReference type="ARBA" id="ARBA00022649"/>
    </source>
</evidence>
<comment type="catalytic activity">
    <reaction evidence="6">
        <text>a thymidine in DNA + NAD(+) = an N-(ADP-alpha-D-ribosyl)-thymidine in DNA + nicotinamide + H(+)</text>
        <dbReference type="Rhea" id="RHEA:71651"/>
        <dbReference type="Rhea" id="RHEA-COMP:13556"/>
        <dbReference type="Rhea" id="RHEA-COMP:18051"/>
        <dbReference type="ChEBI" id="CHEBI:15378"/>
        <dbReference type="ChEBI" id="CHEBI:17154"/>
        <dbReference type="ChEBI" id="CHEBI:57540"/>
        <dbReference type="ChEBI" id="CHEBI:137386"/>
        <dbReference type="ChEBI" id="CHEBI:191199"/>
    </reaction>
</comment>
<dbReference type="AlphaFoldDB" id="A0A3R8LD72"/>
<protein>
    <submittedName>
        <fullName evidence="8">DUF4433 domain-containing protein</fullName>
    </submittedName>
</protein>
<keyword evidence="2 6" id="KW-0328">Glycosyltransferase</keyword>
<reference evidence="8 9" key="1">
    <citation type="submission" date="2018-11" db="EMBL/GenBank/DDBJ databases">
        <title>Whole genome sequence of Bibersteinia trehalosi strain OADDL-BT1 an multidrug resistant pathogen isolate.</title>
        <authorList>
            <person name="Couger M."/>
            <person name="Ramachandran A."/>
        </authorList>
    </citation>
    <scope>NUCLEOTIDE SEQUENCE [LARGE SCALE GENOMIC DNA]</scope>
    <source>
        <strain evidence="8 9">OADDL-BT1</strain>
    </source>
</reference>
<keyword evidence="4 6" id="KW-0548">Nucleotidyltransferase</keyword>
<evidence type="ECO:0000256" key="5">
    <source>
        <dbReference type="ARBA" id="ARBA00023125"/>
    </source>
</evidence>
<dbReference type="GO" id="GO:0003677">
    <property type="term" value="F:DNA binding"/>
    <property type="evidence" value="ECO:0007669"/>
    <property type="project" value="UniProtKB-UniRule"/>
</dbReference>
<dbReference type="InterPro" id="IPR029494">
    <property type="entry name" value="DarT"/>
</dbReference>
<keyword evidence="1 6" id="KW-1277">Toxin-antitoxin system</keyword>
<name>A0A3R8LD72_BIBTR</name>
<keyword evidence="3 6" id="KW-0808">Transferase</keyword>
<proteinExistence type="inferred from homology"/>
<evidence type="ECO:0000256" key="2">
    <source>
        <dbReference type="ARBA" id="ARBA00022676"/>
    </source>
</evidence>
<evidence type="ECO:0000256" key="6">
    <source>
        <dbReference type="PROSITE-ProRule" id="PRU01362"/>
    </source>
</evidence>
<keyword evidence="5 6" id="KW-0238">DNA-binding</keyword>
<sequence>MTIQDVIKKRNIEFLVHFTRLENLDNILTNGIIPRNDLLNDKESNGKYICNDNYRYDGKCDYSCFSISFPNDKMFYTLRQNNKNTKWAVIGFSSEILMKYECLFYPCNAADGRVRDERVELFQGANALENMFYLEGREPFLDNCHPTDVQAEVMIRGVVLPSDIQFVVINDESMVNHYQKIFPNIEFIHNEDNTIAFNSRKAFIYGH</sequence>
<comment type="caution">
    <text evidence="8">The sequence shown here is derived from an EMBL/GenBank/DDBJ whole genome shotgun (WGS) entry which is preliminary data.</text>
</comment>
<comment type="similarity">
    <text evidence="6">Belongs to the DarT ADP-ribosyltransferase family.</text>
</comment>
<evidence type="ECO:0000256" key="4">
    <source>
        <dbReference type="ARBA" id="ARBA00022695"/>
    </source>
</evidence>
<evidence type="ECO:0000256" key="3">
    <source>
        <dbReference type="ARBA" id="ARBA00022679"/>
    </source>
</evidence>
<evidence type="ECO:0000259" key="7">
    <source>
        <dbReference type="PROSITE" id="PS52018"/>
    </source>
</evidence>
<dbReference type="EMBL" id="RRUC01000008">
    <property type="protein sequence ID" value="RRN05528.1"/>
    <property type="molecule type" value="Genomic_DNA"/>
</dbReference>
<feature type="binding site" evidence="6">
    <location>
        <position position="55"/>
    </location>
    <ligand>
        <name>NAD(+)</name>
        <dbReference type="ChEBI" id="CHEBI:57540"/>
    </ligand>
</feature>
<dbReference type="PROSITE" id="PS52018">
    <property type="entry name" value="DART"/>
    <property type="match status" value="1"/>
</dbReference>
<feature type="active site" evidence="6">
    <location>
        <position position="152"/>
    </location>
</feature>
<organism evidence="8 9">
    <name type="scientific">Bibersteinia trehalosi</name>
    <name type="common">Pasteurella trehalosi</name>
    <dbReference type="NCBI Taxonomy" id="47735"/>
    <lineage>
        <taxon>Bacteria</taxon>
        <taxon>Pseudomonadati</taxon>
        <taxon>Pseudomonadota</taxon>
        <taxon>Gammaproteobacteria</taxon>
        <taxon>Pasteurellales</taxon>
        <taxon>Pasteurellaceae</taxon>
        <taxon>Bibersteinia</taxon>
    </lineage>
</organism>
<gene>
    <name evidence="8" type="ORF">EIM44_01445</name>
</gene>
<feature type="domain" description="DarT" evidence="7">
    <location>
        <begin position="13"/>
        <end position="203"/>
    </location>
</feature>
<dbReference type="GO" id="GO:0016779">
    <property type="term" value="F:nucleotidyltransferase activity"/>
    <property type="evidence" value="ECO:0007669"/>
    <property type="project" value="UniProtKB-UniRule"/>
</dbReference>
<feature type="binding site" evidence="6">
    <location>
        <begin position="17"/>
        <end position="19"/>
    </location>
    <ligand>
        <name>NAD(+)</name>
        <dbReference type="ChEBI" id="CHEBI:57540"/>
    </ligand>
</feature>
<feature type="active site" description="Proton acceptor" evidence="6">
    <location>
        <position position="55"/>
    </location>
</feature>